<dbReference type="AlphaFoldDB" id="A0A8S1HPK4"/>
<name>A0A8S1HPK4_9PELO</name>
<dbReference type="Proteomes" id="UP000835052">
    <property type="component" value="Unassembled WGS sequence"/>
</dbReference>
<reference evidence="1" key="1">
    <citation type="submission" date="2020-10" db="EMBL/GenBank/DDBJ databases">
        <authorList>
            <person name="Kikuchi T."/>
        </authorList>
    </citation>
    <scope>NUCLEOTIDE SEQUENCE</scope>
    <source>
        <strain evidence="1">NKZ352</strain>
    </source>
</reference>
<keyword evidence="2" id="KW-1185">Reference proteome</keyword>
<comment type="caution">
    <text evidence="1">The sequence shown here is derived from an EMBL/GenBank/DDBJ whole genome shotgun (WGS) entry which is preliminary data.</text>
</comment>
<gene>
    <name evidence="1" type="ORF">CAUJ_LOCUS13863</name>
</gene>
<organism evidence="1 2">
    <name type="scientific">Caenorhabditis auriculariae</name>
    <dbReference type="NCBI Taxonomy" id="2777116"/>
    <lineage>
        <taxon>Eukaryota</taxon>
        <taxon>Metazoa</taxon>
        <taxon>Ecdysozoa</taxon>
        <taxon>Nematoda</taxon>
        <taxon>Chromadorea</taxon>
        <taxon>Rhabditida</taxon>
        <taxon>Rhabditina</taxon>
        <taxon>Rhabditomorpha</taxon>
        <taxon>Rhabditoidea</taxon>
        <taxon>Rhabditidae</taxon>
        <taxon>Peloderinae</taxon>
        <taxon>Caenorhabditis</taxon>
    </lineage>
</organism>
<accession>A0A8S1HPK4</accession>
<evidence type="ECO:0000313" key="2">
    <source>
        <dbReference type="Proteomes" id="UP000835052"/>
    </source>
</evidence>
<proteinExistence type="predicted"/>
<protein>
    <submittedName>
        <fullName evidence="1">Uncharacterized protein</fullName>
    </submittedName>
</protein>
<dbReference type="EMBL" id="CAJGYM010000110">
    <property type="protein sequence ID" value="CAD6197956.1"/>
    <property type="molecule type" value="Genomic_DNA"/>
</dbReference>
<dbReference type="OrthoDB" id="10037617at2759"/>
<sequence length="88" mass="9510">MPGGVMQIFEAVGGSRRPGATSLNSAASASASVSTRLVLFAPFIIRRSTTCNTTVEHGLNYILSSSKRNWTIYAQKNEAKDRKTMLST</sequence>
<evidence type="ECO:0000313" key="1">
    <source>
        <dbReference type="EMBL" id="CAD6197956.1"/>
    </source>
</evidence>